<feature type="signal peptide" evidence="9">
    <location>
        <begin position="1"/>
        <end position="23"/>
    </location>
</feature>
<keyword evidence="5" id="KW-0677">Repeat</keyword>
<feature type="domain" description="PLD phosphodiesterase" evidence="10">
    <location>
        <begin position="190"/>
        <end position="217"/>
    </location>
</feature>
<feature type="domain" description="PLD phosphodiesterase" evidence="10">
    <location>
        <begin position="375"/>
        <end position="402"/>
    </location>
</feature>
<evidence type="ECO:0000256" key="4">
    <source>
        <dbReference type="ARBA" id="ARBA00022692"/>
    </source>
</evidence>
<reference evidence="12 13" key="3">
    <citation type="submission" date="2019-11" db="EMBL/GenBank/DDBJ databases">
        <title>Type strains purchased from KCTC, JCM and DSMZ.</title>
        <authorList>
            <person name="Lu H."/>
        </authorList>
    </citation>
    <scope>NUCLEOTIDE SEQUENCE [LARGE SCALE GENOMIC DNA]</scope>
    <source>
        <strain evidence="12 13">KCTC 52429</strain>
    </source>
</reference>
<dbReference type="GO" id="GO:0008808">
    <property type="term" value="F:cardiolipin synthase activity"/>
    <property type="evidence" value="ECO:0007669"/>
    <property type="project" value="UniProtKB-UniRule"/>
</dbReference>
<keyword evidence="6" id="KW-1133">Transmembrane helix</keyword>
<dbReference type="NCBIfam" id="TIGR04265">
    <property type="entry name" value="bac_cardiolipin"/>
    <property type="match status" value="1"/>
</dbReference>
<dbReference type="InterPro" id="IPR001736">
    <property type="entry name" value="PLipase_D/transphosphatidylase"/>
</dbReference>
<dbReference type="GO" id="GO:0032049">
    <property type="term" value="P:cardiolipin biosynthetic process"/>
    <property type="evidence" value="ECO:0007669"/>
    <property type="project" value="UniProtKB-UniRule"/>
</dbReference>
<organism evidence="12 13">
    <name type="scientific">Pseudoduganella buxea</name>
    <dbReference type="NCBI Taxonomy" id="1949069"/>
    <lineage>
        <taxon>Bacteria</taxon>
        <taxon>Pseudomonadati</taxon>
        <taxon>Pseudomonadota</taxon>
        <taxon>Betaproteobacteria</taxon>
        <taxon>Burkholderiales</taxon>
        <taxon>Oxalobacteraceae</taxon>
        <taxon>Telluria group</taxon>
        <taxon>Pseudoduganella</taxon>
    </lineage>
</organism>
<keyword evidence="7" id="KW-0472">Membrane</keyword>
<comment type="subcellular location">
    <subcellularLocation>
        <location evidence="1">Cell membrane</location>
    </subcellularLocation>
</comment>
<dbReference type="CDD" id="cd09110">
    <property type="entry name" value="PLDc_CLS_1"/>
    <property type="match status" value="1"/>
</dbReference>
<proteinExistence type="predicted"/>
<dbReference type="InterPro" id="IPR025202">
    <property type="entry name" value="PLD-like_dom"/>
</dbReference>
<protein>
    <recommendedName>
        <fullName evidence="8">Cardiolipin synthase</fullName>
        <ecNumber evidence="8">2.7.8.-</ecNumber>
    </recommendedName>
</protein>
<dbReference type="Pfam" id="PF13091">
    <property type="entry name" value="PLDc_2"/>
    <property type="match status" value="2"/>
</dbReference>
<keyword evidence="3" id="KW-0808">Transferase</keyword>
<evidence type="ECO:0000313" key="13">
    <source>
        <dbReference type="Proteomes" id="UP000430634"/>
    </source>
</evidence>
<evidence type="ECO:0000256" key="9">
    <source>
        <dbReference type="SAM" id="SignalP"/>
    </source>
</evidence>
<evidence type="ECO:0000259" key="10">
    <source>
        <dbReference type="PROSITE" id="PS50035"/>
    </source>
</evidence>
<dbReference type="EC" id="2.7.8.-" evidence="8"/>
<evidence type="ECO:0000313" key="11">
    <source>
        <dbReference type="EMBL" id="GGC00875.1"/>
    </source>
</evidence>
<dbReference type="AlphaFoldDB" id="A0A6I3SYT7"/>
<evidence type="ECO:0000256" key="7">
    <source>
        <dbReference type="ARBA" id="ARBA00023136"/>
    </source>
</evidence>
<evidence type="ECO:0000256" key="6">
    <source>
        <dbReference type="ARBA" id="ARBA00022989"/>
    </source>
</evidence>
<dbReference type="EMBL" id="BMKG01000009">
    <property type="protein sequence ID" value="GGC00875.1"/>
    <property type="molecule type" value="Genomic_DNA"/>
</dbReference>
<dbReference type="CDD" id="cd09159">
    <property type="entry name" value="PLDc_ybhO_like_2"/>
    <property type="match status" value="1"/>
</dbReference>
<accession>A0A6I3SYT7</accession>
<evidence type="ECO:0000256" key="3">
    <source>
        <dbReference type="ARBA" id="ARBA00022679"/>
    </source>
</evidence>
<keyword evidence="9" id="KW-0732">Signal</keyword>
<dbReference type="Gene3D" id="3.30.870.10">
    <property type="entry name" value="Endonuclease Chain A"/>
    <property type="match status" value="2"/>
</dbReference>
<sequence length="462" mass="51374">MKIWRAQHCLPLILAMWSLVACASLPTVDSDKTKAQAAAAPVVQSANGTLSPDKAKALLAKRWSKSTLDLKAQAALEEAATGVPLIAGNQVKLLFDGPQTMAEMMKAIAGAKHSINFETYIFDQDELGDKFAELLMERQRAGVVVNIIYDSVGTLAVPQEFFDRMRKAGIHLVAFNPVNPTKVRGNGWKVNNRDHRKMLIVDGKIGFAGGINISDTYSKSSPFRSKSRPRSEKDVGWRDTHVRIEGPAVHAMQWLFIQNWTKQDADDLREADYFPNPVIAGDKLVRILGSEPGGKFEIYKSMLLAIQEAKKSIHITCAYFVPDEQTLQALMDAAKRGVKVQLVLPSVSDSGLVFHAGRAFYEPLLASGVRIFELKLAVLHAKTAVIDGVWSTVGSTNMDTRSFLHNSEVNVIVLGDAFGNEMENAFREDLRNSKEVTLAAWRDRSTVTRMKEWAAKWWDYWL</sequence>
<dbReference type="InterPro" id="IPR022924">
    <property type="entry name" value="Cardiolipin_synthase"/>
</dbReference>
<dbReference type="RefSeq" id="WP_155471115.1">
    <property type="nucleotide sequence ID" value="NZ_BMKG01000009.1"/>
</dbReference>
<dbReference type="Proteomes" id="UP000622638">
    <property type="component" value="Unassembled WGS sequence"/>
</dbReference>
<evidence type="ECO:0000256" key="8">
    <source>
        <dbReference type="NCBIfam" id="TIGR04265"/>
    </source>
</evidence>
<keyword evidence="14" id="KW-1185">Reference proteome</keyword>
<reference evidence="11" key="1">
    <citation type="journal article" date="2014" name="Int. J. Syst. Evol. Microbiol.">
        <title>Complete genome of a new Firmicutes species belonging to the dominant human colonic microbiota ('Ruminococcus bicirculans') reveals two chromosomes and a selective capacity to utilize plant glucans.</title>
        <authorList>
            <consortium name="NISC Comparative Sequencing Program"/>
            <person name="Wegmann U."/>
            <person name="Louis P."/>
            <person name="Goesmann A."/>
            <person name="Henrissat B."/>
            <person name="Duncan S.H."/>
            <person name="Flint H.J."/>
        </authorList>
    </citation>
    <scope>NUCLEOTIDE SEQUENCE</scope>
    <source>
        <strain evidence="11">CGMCC 1.15931</strain>
    </source>
</reference>
<dbReference type="PANTHER" id="PTHR21248">
    <property type="entry name" value="CARDIOLIPIN SYNTHASE"/>
    <property type="match status" value="1"/>
</dbReference>
<keyword evidence="4" id="KW-0812">Transmembrane</keyword>
<gene>
    <name evidence="12" type="primary">cls</name>
    <name evidence="11" type="ORF">GCM10011572_23630</name>
    <name evidence="12" type="ORF">GM672_13810</name>
</gene>
<comment type="caution">
    <text evidence="12">The sequence shown here is derived from an EMBL/GenBank/DDBJ whole genome shotgun (WGS) entry which is preliminary data.</text>
</comment>
<dbReference type="SUPFAM" id="SSF56024">
    <property type="entry name" value="Phospholipase D/nuclease"/>
    <property type="match status" value="2"/>
</dbReference>
<keyword evidence="2" id="KW-1003">Cell membrane</keyword>
<dbReference type="PROSITE" id="PS50035">
    <property type="entry name" value="PLD"/>
    <property type="match status" value="2"/>
</dbReference>
<reference evidence="11" key="4">
    <citation type="submission" date="2024-05" db="EMBL/GenBank/DDBJ databases">
        <authorList>
            <person name="Sun Q."/>
            <person name="Zhou Y."/>
        </authorList>
    </citation>
    <scope>NUCLEOTIDE SEQUENCE</scope>
    <source>
        <strain evidence="11">CGMCC 1.15931</strain>
    </source>
</reference>
<dbReference type="PROSITE" id="PS51257">
    <property type="entry name" value="PROKAR_LIPOPROTEIN"/>
    <property type="match status" value="1"/>
</dbReference>
<evidence type="ECO:0000256" key="5">
    <source>
        <dbReference type="ARBA" id="ARBA00022737"/>
    </source>
</evidence>
<dbReference type="GO" id="GO:0005886">
    <property type="term" value="C:plasma membrane"/>
    <property type="evidence" value="ECO:0007669"/>
    <property type="project" value="UniProtKB-SubCell"/>
</dbReference>
<dbReference type="Proteomes" id="UP000430634">
    <property type="component" value="Unassembled WGS sequence"/>
</dbReference>
<evidence type="ECO:0000256" key="2">
    <source>
        <dbReference type="ARBA" id="ARBA00022475"/>
    </source>
</evidence>
<reference evidence="14" key="2">
    <citation type="journal article" date="2019" name="Int. J. Syst. Evol. Microbiol.">
        <title>The Global Catalogue of Microorganisms (GCM) 10K type strain sequencing project: providing services to taxonomists for standard genome sequencing and annotation.</title>
        <authorList>
            <consortium name="The Broad Institute Genomics Platform"/>
            <consortium name="The Broad Institute Genome Sequencing Center for Infectious Disease"/>
            <person name="Wu L."/>
            <person name="Ma J."/>
        </authorList>
    </citation>
    <scope>NUCLEOTIDE SEQUENCE [LARGE SCALE GENOMIC DNA]</scope>
    <source>
        <strain evidence="14">CGMCC 1.15931</strain>
    </source>
</reference>
<dbReference type="SMART" id="SM00155">
    <property type="entry name" value="PLDc"/>
    <property type="match status" value="2"/>
</dbReference>
<evidence type="ECO:0000256" key="1">
    <source>
        <dbReference type="ARBA" id="ARBA00004236"/>
    </source>
</evidence>
<evidence type="ECO:0000313" key="12">
    <source>
        <dbReference type="EMBL" id="MTV53805.1"/>
    </source>
</evidence>
<dbReference type="PANTHER" id="PTHR21248:SF22">
    <property type="entry name" value="PHOSPHOLIPASE D"/>
    <property type="match status" value="1"/>
</dbReference>
<evidence type="ECO:0000313" key="14">
    <source>
        <dbReference type="Proteomes" id="UP000622638"/>
    </source>
</evidence>
<dbReference type="EMBL" id="WNKZ01000036">
    <property type="protein sequence ID" value="MTV53805.1"/>
    <property type="molecule type" value="Genomic_DNA"/>
</dbReference>
<dbReference type="OrthoDB" id="9762009at2"/>
<name>A0A6I3SYT7_9BURK</name>
<feature type="chain" id="PRO_5026027618" description="Cardiolipin synthase" evidence="9">
    <location>
        <begin position="24"/>
        <end position="462"/>
    </location>
</feature>